<dbReference type="SUPFAM" id="SSF55846">
    <property type="entry name" value="N-acetylmuramoyl-L-alanine amidase-like"/>
    <property type="match status" value="1"/>
</dbReference>
<evidence type="ECO:0000259" key="6">
    <source>
        <dbReference type="SMART" id="SM00644"/>
    </source>
</evidence>
<dbReference type="EC" id="3.5.1.28" evidence="2"/>
<feature type="compositionally biased region" description="Low complexity" evidence="5">
    <location>
        <begin position="100"/>
        <end position="116"/>
    </location>
</feature>
<dbReference type="EMBL" id="BNBF01000001">
    <property type="protein sequence ID" value="GHG33467.1"/>
    <property type="molecule type" value="Genomic_DNA"/>
</dbReference>
<dbReference type="GO" id="GO:0009253">
    <property type="term" value="P:peptidoglycan catabolic process"/>
    <property type="evidence" value="ECO:0007669"/>
    <property type="project" value="InterPro"/>
</dbReference>
<feature type="compositionally biased region" description="Gly residues" evidence="5">
    <location>
        <begin position="164"/>
        <end position="177"/>
    </location>
</feature>
<evidence type="ECO:0000313" key="7">
    <source>
        <dbReference type="EMBL" id="GHG33467.1"/>
    </source>
</evidence>
<gene>
    <name evidence="7" type="ORF">GCM10018980_02190</name>
</gene>
<dbReference type="Proteomes" id="UP000619355">
    <property type="component" value="Unassembled WGS sequence"/>
</dbReference>
<dbReference type="PANTHER" id="PTHR30417:SF1">
    <property type="entry name" value="N-ACETYLMURAMOYL-L-ALANINE AMIDASE AMID"/>
    <property type="match status" value="1"/>
</dbReference>
<sequence>MIAGAALLPPLLILPTSGADEAADRRLQDAFTDAAREFQVPRSVLMSVSYMQSRWDSHPGSPSVTGGFGPMHLVDMERVKRSAPTLDPRAPLADTPQPRTGAAGAADSGAGAAGAATGTGTGTAGSGAQTAGSIPPGAGSSAGAVGSSTGAAEAPAGGAQAPAGGTGAPAGGTGAPAGGTEASPGDAVGHAVQPADLQHAARLIEAPAGRLRTDAVANIRGGAALLAATQRQLGKPLSANPADWWETVARFPGTRDVASAAAYADDVFALIRRGAHRTTAEGQDVTLPATPGLQPHPRAPRSQGPQRPKQVECPAELACDWLGAPYEEIGDSYGNHDLADRPRDQPIEYIVIHDTEASLASMFQTVQDPTESSWHYSIRSSDGHVTQHIRTKDEAWHSGSQFVNARSIGIEHEGFLTQPGTWFTERMYRSSARLVRYLAAKYDIPLDRQHIFGHDNVPAPTADTIPEMHDDPGPFWDWRHYFDLLGAPLRATAGPDSDMVTILPDYGKHKPPFTGCGGSGSPCRPHGSSAVRLYTAPDEKAALIQDPGRKPDGDDSTVDVNDLGSRVSAGQTFAVADRSGDWTAIWFQGRKAWFKNPRKQPTAVGAAGRMVTPKEGLDEVPVYGRALPEEEAYPDGMDEPTASPLPYGFLAGQRYVTQAGVGSSYTAKSFSDTPNPVVWGRERYYEIQFGHRLAYVRASDVDVVGSAAAGAPGHPADAAGR</sequence>
<dbReference type="FunFam" id="3.40.80.10:FF:000006">
    <property type="entry name" value="N-acetylmuramoyl-L-alanine amidase"/>
    <property type="match status" value="1"/>
</dbReference>
<evidence type="ECO:0000256" key="3">
    <source>
        <dbReference type="ARBA" id="ARBA00022801"/>
    </source>
</evidence>
<evidence type="ECO:0000313" key="8">
    <source>
        <dbReference type="Proteomes" id="UP000619355"/>
    </source>
</evidence>
<dbReference type="CDD" id="cd06583">
    <property type="entry name" value="PGRP"/>
    <property type="match status" value="1"/>
</dbReference>
<reference evidence="8" key="1">
    <citation type="journal article" date="2019" name="Int. J. Syst. Evol. Microbiol.">
        <title>The Global Catalogue of Microorganisms (GCM) 10K type strain sequencing project: providing services to taxonomists for standard genome sequencing and annotation.</title>
        <authorList>
            <consortium name="The Broad Institute Genomics Platform"/>
            <consortium name="The Broad Institute Genome Sequencing Center for Infectious Disease"/>
            <person name="Wu L."/>
            <person name="Ma J."/>
        </authorList>
    </citation>
    <scope>NUCLEOTIDE SEQUENCE [LARGE SCALE GENOMIC DNA]</scope>
    <source>
        <strain evidence="8">JCM 4253</strain>
    </source>
</reference>
<evidence type="ECO:0000256" key="2">
    <source>
        <dbReference type="ARBA" id="ARBA00011901"/>
    </source>
</evidence>
<dbReference type="Pfam" id="PF01510">
    <property type="entry name" value="Amidase_2"/>
    <property type="match status" value="1"/>
</dbReference>
<dbReference type="InterPro" id="IPR036505">
    <property type="entry name" value="Amidase/PGRP_sf"/>
</dbReference>
<protein>
    <recommendedName>
        <fullName evidence="2">N-acetylmuramoyl-L-alanine amidase</fullName>
        <ecNumber evidence="2">3.5.1.28</ecNumber>
    </recommendedName>
</protein>
<dbReference type="AlphaFoldDB" id="A0A919BZ89"/>
<dbReference type="SMART" id="SM00644">
    <property type="entry name" value="Ami_2"/>
    <property type="match status" value="1"/>
</dbReference>
<organism evidence="7 8">
    <name type="scientific">Streptomyces capoamus</name>
    <dbReference type="NCBI Taxonomy" id="68183"/>
    <lineage>
        <taxon>Bacteria</taxon>
        <taxon>Bacillati</taxon>
        <taxon>Actinomycetota</taxon>
        <taxon>Actinomycetes</taxon>
        <taxon>Kitasatosporales</taxon>
        <taxon>Streptomycetaceae</taxon>
        <taxon>Streptomyces</taxon>
    </lineage>
</organism>
<evidence type="ECO:0000256" key="1">
    <source>
        <dbReference type="ARBA" id="ARBA00001561"/>
    </source>
</evidence>
<dbReference type="InterPro" id="IPR002502">
    <property type="entry name" value="Amidase_domain"/>
</dbReference>
<comment type="catalytic activity">
    <reaction evidence="1">
        <text>Hydrolyzes the link between N-acetylmuramoyl residues and L-amino acid residues in certain cell-wall glycopeptides.</text>
        <dbReference type="EC" id="3.5.1.28"/>
    </reaction>
</comment>
<name>A0A919BZ89_9ACTN</name>
<comment type="caution">
    <text evidence="7">The sequence shown here is derived from an EMBL/GenBank/DDBJ whole genome shotgun (WGS) entry which is preliminary data.</text>
</comment>
<feature type="domain" description="N-acetylmuramoyl-L-alanine amidase" evidence="6">
    <location>
        <begin position="336"/>
        <end position="473"/>
    </location>
</feature>
<proteinExistence type="predicted"/>
<keyword evidence="8" id="KW-1185">Reference proteome</keyword>
<dbReference type="GO" id="GO:0071555">
    <property type="term" value="P:cell wall organization"/>
    <property type="evidence" value="ECO:0007669"/>
    <property type="project" value="UniProtKB-KW"/>
</dbReference>
<dbReference type="RefSeq" id="WP_229898823.1">
    <property type="nucleotide sequence ID" value="NZ_BNBF01000001.1"/>
</dbReference>
<feature type="compositionally biased region" description="Low complexity" evidence="5">
    <location>
        <begin position="126"/>
        <end position="163"/>
    </location>
</feature>
<evidence type="ECO:0000256" key="4">
    <source>
        <dbReference type="ARBA" id="ARBA00023316"/>
    </source>
</evidence>
<feature type="region of interest" description="Disordered" evidence="5">
    <location>
        <begin position="279"/>
        <end position="311"/>
    </location>
</feature>
<accession>A0A919BZ89</accession>
<dbReference type="Gene3D" id="3.40.80.10">
    <property type="entry name" value="Peptidoglycan recognition protein-like"/>
    <property type="match status" value="1"/>
</dbReference>
<keyword evidence="3" id="KW-0378">Hydrolase</keyword>
<dbReference type="PANTHER" id="PTHR30417">
    <property type="entry name" value="N-ACETYLMURAMOYL-L-ALANINE AMIDASE AMID"/>
    <property type="match status" value="1"/>
</dbReference>
<dbReference type="InterPro" id="IPR051206">
    <property type="entry name" value="NAMLAA_amidase_2"/>
</dbReference>
<feature type="region of interest" description="Disordered" evidence="5">
    <location>
        <begin position="83"/>
        <end position="189"/>
    </location>
</feature>
<keyword evidence="4" id="KW-0961">Cell wall biogenesis/degradation</keyword>
<evidence type="ECO:0000256" key="5">
    <source>
        <dbReference type="SAM" id="MobiDB-lite"/>
    </source>
</evidence>
<dbReference type="GO" id="GO:0009254">
    <property type="term" value="P:peptidoglycan turnover"/>
    <property type="evidence" value="ECO:0007669"/>
    <property type="project" value="TreeGrafter"/>
</dbReference>
<dbReference type="GO" id="GO:0008745">
    <property type="term" value="F:N-acetylmuramoyl-L-alanine amidase activity"/>
    <property type="evidence" value="ECO:0007669"/>
    <property type="project" value="UniProtKB-EC"/>
</dbReference>